<dbReference type="PANTHER" id="PTHR21687">
    <property type="entry name" value="PLASMALEMMA VESICLE-ASSOCIATED PROTEIN"/>
    <property type="match status" value="1"/>
</dbReference>
<evidence type="ECO:0000313" key="4">
    <source>
        <dbReference type="Proteomes" id="UP000261660"/>
    </source>
</evidence>
<name>A0A3Q3MA84_9LABR</name>
<dbReference type="Ensembl" id="ENSLBET00000018308.1">
    <property type="protein sequence ID" value="ENSLBEP00000017335.1"/>
    <property type="gene ID" value="ENSLBEG00000013371.1"/>
</dbReference>
<dbReference type="RefSeq" id="XP_020500105.1">
    <property type="nucleotide sequence ID" value="XM_020644449.3"/>
</dbReference>
<evidence type="ECO:0000256" key="1">
    <source>
        <dbReference type="SAM" id="MobiDB-lite"/>
    </source>
</evidence>
<dbReference type="Pfam" id="PF06637">
    <property type="entry name" value="PV-1"/>
    <property type="match status" value="1"/>
</dbReference>
<feature type="compositionally biased region" description="Low complexity" evidence="1">
    <location>
        <begin position="459"/>
        <end position="752"/>
    </location>
</feature>
<protein>
    <submittedName>
        <fullName evidence="3">Plasmalemma vesicle associated protein a</fullName>
    </submittedName>
</protein>
<evidence type="ECO:0000256" key="2">
    <source>
        <dbReference type="SAM" id="Phobius"/>
    </source>
</evidence>
<dbReference type="CTD" id="100136858"/>
<feature type="region of interest" description="Disordered" evidence="1">
    <location>
        <begin position="459"/>
        <end position="798"/>
    </location>
</feature>
<keyword evidence="2" id="KW-1133">Transmembrane helix</keyword>
<keyword evidence="2" id="KW-0812">Transmembrane</keyword>
<reference evidence="3" key="1">
    <citation type="submission" date="2025-08" db="UniProtKB">
        <authorList>
            <consortium name="Ensembl"/>
        </authorList>
    </citation>
    <scope>IDENTIFICATION</scope>
</reference>
<proteinExistence type="predicted"/>
<evidence type="ECO:0000313" key="3">
    <source>
        <dbReference type="Ensembl" id="ENSLBEP00000017335.1"/>
    </source>
</evidence>
<keyword evidence="2" id="KW-0472">Membrane</keyword>
<dbReference type="GeneTree" id="ENSGT00390000006166"/>
<dbReference type="Proteomes" id="UP000261660">
    <property type="component" value="Unplaced"/>
</dbReference>
<dbReference type="AlphaFoldDB" id="A0A3Q3MA84"/>
<reference evidence="3" key="2">
    <citation type="submission" date="2025-09" db="UniProtKB">
        <authorList>
            <consortium name="Ensembl"/>
        </authorList>
    </citation>
    <scope>IDENTIFICATION</scope>
</reference>
<feature type="region of interest" description="Disordered" evidence="1">
    <location>
        <begin position="399"/>
        <end position="433"/>
    </location>
</feature>
<sequence>MYSSGYSHVSKYSQEARKKMKHRSKGKSCGYYMRIVFFFSSLIQSLIIVSLVLFLIYGKDQDSASTSRIHHLEESFSSLSIENVALKQQRKNLTTFLNATLIEKARNDWDLAKLREYTNVSVILIQDMQKRLMSCNGELMTCKMRSTTFQPQPCFDCNCGPLMEQMRAKLQLEQANFTQTVQRMRMDMEQTAKDRDKITLEAIHLRREISTHEKEVEHFRQKCKDDFIQSLSGVSSVSSAFLQKINSLFPSHIAFQLTCPKQREHLEQIRTNCSSLSREVEDRFQRYLNSVGDQVSSIQAESSRMKAENWRLSDDYRWCSQNRTSLIQQNKNNQDKLQLKHDQEKEKLLMDKMTLNGKIELLEHDANYKSKSVQHLLEKIKVLNMSCMFKQGFPTFPAGTHQGRISNPFGMGSPSQFDKPGSGSSSSFGSSGSAFNKPVSTGSGYSLLGSGSSTGFGSNKPASTGLGSSSSSGSSLFGSGSSTGFGSNKPASTGLGSSSSSGSSLFGSGSSTGLGSNKPASTGLGSSSSSGSSLFGSGSSTGLGSNKPASTGSGSSSSSGSSLFGSGSSTGLGSNKPASTGSGSSSSSGSSLFGSGSSTGLGSNKPASTGSGSSSSSGSSLFGSGSSTGLGSNKPASTGSGSSSSSGSSLFGSGSSTGFGSNKPASTGSGSSSSSGSSLFGLGSNKPASTGSGSSSSSGSSLFGSGSNKPASTGSGSPSSSGSSLFGSSSSTGSGSSKPASTSKGSSSSSGTGWFGFGGSSSGQSKTGSGTGKETSSGSGSSFGSGRTSSFGGGSVNVAQHLRDLQHLINPSASEEKQDLSRMLG</sequence>
<organism evidence="3 4">
    <name type="scientific">Labrus bergylta</name>
    <name type="common">ballan wrasse</name>
    <dbReference type="NCBI Taxonomy" id="56723"/>
    <lineage>
        <taxon>Eukaryota</taxon>
        <taxon>Metazoa</taxon>
        <taxon>Chordata</taxon>
        <taxon>Craniata</taxon>
        <taxon>Vertebrata</taxon>
        <taxon>Euteleostomi</taxon>
        <taxon>Actinopterygii</taxon>
        <taxon>Neopterygii</taxon>
        <taxon>Teleostei</taxon>
        <taxon>Neoteleostei</taxon>
        <taxon>Acanthomorphata</taxon>
        <taxon>Eupercaria</taxon>
        <taxon>Labriformes</taxon>
        <taxon>Labridae</taxon>
        <taxon>Labrus</taxon>
    </lineage>
</organism>
<feature type="compositionally biased region" description="Low complexity" evidence="1">
    <location>
        <begin position="762"/>
        <end position="790"/>
    </location>
</feature>
<dbReference type="GO" id="GO:0002693">
    <property type="term" value="P:positive regulation of cellular extravasation"/>
    <property type="evidence" value="ECO:0007669"/>
    <property type="project" value="TreeGrafter"/>
</dbReference>
<dbReference type="GO" id="GO:0043114">
    <property type="term" value="P:regulation of vascular permeability"/>
    <property type="evidence" value="ECO:0007669"/>
    <property type="project" value="TreeGrafter"/>
</dbReference>
<dbReference type="PANTHER" id="PTHR21687:SF5">
    <property type="entry name" value="PLASMALEMMA VESICLE-ASSOCIATED PROTEIN"/>
    <property type="match status" value="1"/>
</dbReference>
<keyword evidence="4" id="KW-1185">Reference proteome</keyword>
<accession>A0A3Q3MA84</accession>
<feature type="compositionally biased region" description="Low complexity" evidence="1">
    <location>
        <begin position="421"/>
        <end position="433"/>
    </location>
</feature>
<dbReference type="GeneID" id="109991985"/>
<dbReference type="InterPro" id="IPR009538">
    <property type="entry name" value="PV-1"/>
</dbReference>
<dbReference type="InParanoid" id="A0A3Q3MA84"/>
<dbReference type="OrthoDB" id="8828676at2759"/>
<feature type="transmembrane region" description="Helical" evidence="2">
    <location>
        <begin position="31"/>
        <end position="57"/>
    </location>
</feature>